<feature type="chain" id="PRO_5028085119" evidence="3">
    <location>
        <begin position="20"/>
        <end position="197"/>
    </location>
</feature>
<dbReference type="AlphaFoldDB" id="A0A6P3X528"/>
<dbReference type="KEGG" id="dqu:106743744"/>
<evidence type="ECO:0000256" key="3">
    <source>
        <dbReference type="SAM" id="SignalP"/>
    </source>
</evidence>
<comment type="similarity">
    <text evidence="1">Belongs to the serine protease inhibitor-like (TIL domain-containing) family.</text>
</comment>
<organism evidence="5 6">
    <name type="scientific">Dinoponera quadriceps</name>
    <name type="common">South American ant</name>
    <dbReference type="NCBI Taxonomy" id="609295"/>
    <lineage>
        <taxon>Eukaryota</taxon>
        <taxon>Metazoa</taxon>
        <taxon>Ecdysozoa</taxon>
        <taxon>Arthropoda</taxon>
        <taxon>Hexapoda</taxon>
        <taxon>Insecta</taxon>
        <taxon>Pterygota</taxon>
        <taxon>Neoptera</taxon>
        <taxon>Endopterygota</taxon>
        <taxon>Hymenoptera</taxon>
        <taxon>Apocrita</taxon>
        <taxon>Aculeata</taxon>
        <taxon>Formicoidea</taxon>
        <taxon>Formicidae</taxon>
        <taxon>Ponerinae</taxon>
        <taxon>Ponerini</taxon>
        <taxon>Dinoponera</taxon>
    </lineage>
</organism>
<reference evidence="6" key="1">
    <citation type="submission" date="2025-08" db="UniProtKB">
        <authorList>
            <consortium name="RefSeq"/>
        </authorList>
    </citation>
    <scope>IDENTIFICATION</scope>
</reference>
<sequence length="197" mass="23471">MASLKILFCYILCTVMVFGKEYRDDSEYDFDFYEDLSEDRVGNFYKRRIGAAPEDYYDEAVGNQRNAYPKSQDHLTAFGNNVDSFERNLFAEHLDWYELPRKVYRYTKHRIPGYDYDEFASIGSRGYQECDDRSIWTHCLCQFTCTEPDVVDCYTPCRSGCECKEDYVFDEIRQKCLTPEQCWSDKEEEGKDFNYQI</sequence>
<accession>A0A6P3X528</accession>
<dbReference type="GO" id="GO:0004867">
    <property type="term" value="F:serine-type endopeptidase inhibitor activity"/>
    <property type="evidence" value="ECO:0007669"/>
    <property type="project" value="UniProtKB-KW"/>
</dbReference>
<gene>
    <name evidence="6" type="primary">LOC106743744</name>
</gene>
<name>A0A6P3X528_DINQU</name>
<dbReference type="Proteomes" id="UP000515204">
    <property type="component" value="Unplaced"/>
</dbReference>
<protein>
    <submittedName>
        <fullName evidence="6">Uncharacterized protein LOC106743744</fullName>
    </submittedName>
</protein>
<dbReference type="OrthoDB" id="6781148at2759"/>
<dbReference type="Pfam" id="PF01826">
    <property type="entry name" value="TIL"/>
    <property type="match status" value="1"/>
</dbReference>
<keyword evidence="5" id="KW-1185">Reference proteome</keyword>
<feature type="signal peptide" evidence="3">
    <location>
        <begin position="1"/>
        <end position="19"/>
    </location>
</feature>
<feature type="domain" description="TIL" evidence="4">
    <location>
        <begin position="130"/>
        <end position="182"/>
    </location>
</feature>
<proteinExistence type="inferred from homology"/>
<dbReference type="InterPro" id="IPR036084">
    <property type="entry name" value="Ser_inhib-like_sf"/>
</dbReference>
<dbReference type="CDD" id="cd19941">
    <property type="entry name" value="TIL"/>
    <property type="match status" value="1"/>
</dbReference>
<evidence type="ECO:0000256" key="2">
    <source>
        <dbReference type="ARBA" id="ARBA00022900"/>
    </source>
</evidence>
<dbReference type="GeneID" id="106743744"/>
<evidence type="ECO:0000313" key="6">
    <source>
        <dbReference type="RefSeq" id="XP_014473398.1"/>
    </source>
</evidence>
<keyword evidence="2" id="KW-0722">Serine protease inhibitor</keyword>
<evidence type="ECO:0000256" key="1">
    <source>
        <dbReference type="ARBA" id="ARBA00007611"/>
    </source>
</evidence>
<dbReference type="InterPro" id="IPR002919">
    <property type="entry name" value="TIL_dom"/>
</dbReference>
<keyword evidence="2" id="KW-0646">Protease inhibitor</keyword>
<keyword evidence="3" id="KW-0732">Signal</keyword>
<evidence type="ECO:0000259" key="4">
    <source>
        <dbReference type="Pfam" id="PF01826"/>
    </source>
</evidence>
<dbReference type="RefSeq" id="XP_014473398.1">
    <property type="nucleotide sequence ID" value="XM_014617912.1"/>
</dbReference>
<dbReference type="Gene3D" id="2.10.25.10">
    <property type="entry name" value="Laminin"/>
    <property type="match status" value="1"/>
</dbReference>
<dbReference type="SUPFAM" id="SSF57567">
    <property type="entry name" value="Serine protease inhibitors"/>
    <property type="match status" value="1"/>
</dbReference>
<evidence type="ECO:0000313" key="5">
    <source>
        <dbReference type="Proteomes" id="UP000515204"/>
    </source>
</evidence>